<dbReference type="HOGENOM" id="CLU_000288_22_1_1"/>
<name>A0A0D9X8E9_9ORYZ</name>
<dbReference type="InterPro" id="IPR000719">
    <property type="entry name" value="Prot_kinase_dom"/>
</dbReference>
<dbReference type="SUPFAM" id="SSF56112">
    <property type="entry name" value="Protein kinase-like (PK-like)"/>
    <property type="match status" value="1"/>
</dbReference>
<keyword evidence="10" id="KW-0677">Repeat</keyword>
<evidence type="ECO:0000256" key="19">
    <source>
        <dbReference type="ARBA" id="ARBA00048679"/>
    </source>
</evidence>
<keyword evidence="12" id="KW-0418">Kinase</keyword>
<dbReference type="FunFam" id="3.30.200.20:FF:000260">
    <property type="entry name" value="LRR receptor-like serine/threonine-protein kinase RPK2"/>
    <property type="match status" value="1"/>
</dbReference>
<comment type="catalytic activity">
    <reaction evidence="18">
        <text>L-threonyl-[protein] + ATP = O-phospho-L-threonyl-[protein] + ADP + H(+)</text>
        <dbReference type="Rhea" id="RHEA:46608"/>
        <dbReference type="Rhea" id="RHEA-COMP:11060"/>
        <dbReference type="Rhea" id="RHEA-COMP:11605"/>
        <dbReference type="ChEBI" id="CHEBI:15378"/>
        <dbReference type="ChEBI" id="CHEBI:30013"/>
        <dbReference type="ChEBI" id="CHEBI:30616"/>
        <dbReference type="ChEBI" id="CHEBI:61977"/>
        <dbReference type="ChEBI" id="CHEBI:456216"/>
        <dbReference type="EC" id="2.7.11.1"/>
    </reaction>
</comment>
<evidence type="ECO:0000256" key="13">
    <source>
        <dbReference type="ARBA" id="ARBA00022840"/>
    </source>
</evidence>
<dbReference type="GO" id="GO:0005524">
    <property type="term" value="F:ATP binding"/>
    <property type="evidence" value="ECO:0007669"/>
    <property type="project" value="UniProtKB-UniRule"/>
</dbReference>
<reference evidence="23 24" key="1">
    <citation type="submission" date="2012-08" db="EMBL/GenBank/DDBJ databases">
        <title>Oryza genome evolution.</title>
        <authorList>
            <person name="Wing R.A."/>
        </authorList>
    </citation>
    <scope>NUCLEOTIDE SEQUENCE</scope>
</reference>
<dbReference type="Gene3D" id="1.10.510.10">
    <property type="entry name" value="Transferase(Phosphotransferase) domain 1"/>
    <property type="match status" value="1"/>
</dbReference>
<feature type="domain" description="Protein kinase" evidence="22">
    <location>
        <begin position="1020"/>
        <end position="1302"/>
    </location>
</feature>
<feature type="transmembrane region" description="Helical" evidence="21">
    <location>
        <begin position="967"/>
        <end position="987"/>
    </location>
</feature>
<keyword evidence="6" id="KW-0433">Leucine-rich repeat</keyword>
<dbReference type="InterPro" id="IPR013210">
    <property type="entry name" value="LRR_N_plant-typ"/>
</dbReference>
<proteinExistence type="inferred from homology"/>
<dbReference type="PANTHER" id="PTHR48056:SF23">
    <property type="entry name" value="PROTEIN KINASE DOMAIN-CONTAINING PROTEIN"/>
    <property type="match status" value="1"/>
</dbReference>
<evidence type="ECO:0000256" key="14">
    <source>
        <dbReference type="ARBA" id="ARBA00022989"/>
    </source>
</evidence>
<accession>A0A0D9X8E9</accession>
<keyword evidence="11 20" id="KW-0547">Nucleotide-binding</keyword>
<evidence type="ECO:0000256" key="2">
    <source>
        <dbReference type="ARBA" id="ARBA00008684"/>
    </source>
</evidence>
<dbReference type="Pfam" id="PF00560">
    <property type="entry name" value="LRR_1"/>
    <property type="match status" value="9"/>
</dbReference>
<dbReference type="InterPro" id="IPR011009">
    <property type="entry name" value="Kinase-like_dom_sf"/>
</dbReference>
<comment type="similarity">
    <text evidence="2">Belongs to the protein kinase superfamily. Ser/Thr protein kinase family.</text>
</comment>
<dbReference type="Pfam" id="PF08263">
    <property type="entry name" value="LRRNT_2"/>
    <property type="match status" value="1"/>
</dbReference>
<dbReference type="PANTHER" id="PTHR48056">
    <property type="entry name" value="LRR RECEPTOR-LIKE SERINE/THREONINE-PROTEIN KINASE-RELATED"/>
    <property type="match status" value="1"/>
</dbReference>
<keyword evidence="15 21" id="KW-0472">Membrane</keyword>
<dbReference type="CDD" id="cd14066">
    <property type="entry name" value="STKc_IRAK"/>
    <property type="match status" value="1"/>
</dbReference>
<sequence length="1317" mass="143815">MSNVVSLNLSNSGLSGYLGRQIGIMKHLKVLDLTGNGISGPVPISIGNCTKLEELLVLHNRLSGSLPDTLSNIEALRVFDITNFTGKVNFRFENCKLEKFILSYNNLRGEVPSWIWNCSSLTQLAIVNNGMTGQIPSSVVLLTNLSYLVLSQNSLSGTIPPEIDANQLEGTVPKELANLRNLQLLYLFENRLTGEFPEEIWGIQSLESVGIYKNNFTGKLPLVLAELKHLQQITLYNNFDSGIDHATFVGTIPPKICSGRRLKVLYLGLNLLNGSIPSGIADYPTLERGLFRRPLLWLRLYNPLMFVTVGVAYCYLPERQNGTANMALSGYFLQLGPVVFLSSDGLALLDLSKTLILPSSISSNWSSDDATPCTWKGVGCDEMSNLVSLNLSHSGLSGSLGPQIGLLKHLKVLDLTGNGISGPMPISIGNCTKLEELLLLQNRLSGSLPDTLSNIEALKVFDITNNSFTGEVNFRFENCKLEKFILSYNNLRCEVPSWIWNCSSLTQFAIVNNGMTGQIPSSNSLSGTIPPEIGNCQLLIWLHLDANQIEGTVPKKLANLRNLQLLYLFENRLTGEFPEDIWGIESLLSIDIYSNNLTGQLPLLLAEMKQLKQITLFNNSFTGVIPQGLGINSSLSVIDFINNSFVGTIPPKICSGGRLGTLNLGLNLLNGSIPSGIADCPTLKRVILKQNNLIGPIPQFISCSNLDHIDLSYNFLSGDIPASLSKCSNVTFVNWSRNKLTGQIPPEIGKLAKLRSLNLSVNRLNGEVPVEISGCSKLYQLDLGYNSLNGSALTTVSSLKFLSQLRLQENKFSGGLPDSLSQLDMLIELQLGGNILRGSIPSSLGTLNKLSIALNLSRNGLIGGIPPQLSNLVELQSLDLSFNNLTGGLGSLGKLQFLYFLNVSYNMFNGPVPKNLVRFLNSTLSSFSGNPDLCMACNDSNSSCTGANVLKPCDSLRKKSALTPLKVAMIVIGSLFVGALLILCVLVKYNFKPKISSDLSILFEGPSSKLNEAIEVTENFSSKYIIGSGAHGTVYKAVLRSGEVYAVKKLLHAAHKGSNASMIRELQTLGRIRHRNLIKLEGFLFKSEYGLILYDFMENGSLHDVLHGTESTPTLDWSIRYNIALGTAHGLAYLHNDCHPAIIHRDIKPKNILLDNDMVPHISDFGIAKLMDQYSATSQTTGIVGTTGYMAPEMAFSTRSTMEFDVYSYGVVLLELITRKMAVDSSFPGNMDIVSWVSSQLNETNQIETLCDPALMKEVYGTYEMEELRKVLSLALRCVSKESSQRPSMAVVVKELTDAKHVPGSYSKQGNSGPSNS</sequence>
<evidence type="ECO:0000256" key="12">
    <source>
        <dbReference type="ARBA" id="ARBA00022777"/>
    </source>
</evidence>
<dbReference type="SUPFAM" id="SSF52058">
    <property type="entry name" value="L domain-like"/>
    <property type="match status" value="1"/>
</dbReference>
<dbReference type="eggNOG" id="ENOG502QUAH">
    <property type="taxonomic scope" value="Eukaryota"/>
</dbReference>
<dbReference type="GO" id="GO:0033612">
    <property type="term" value="F:receptor serine/threonine kinase binding"/>
    <property type="evidence" value="ECO:0007669"/>
    <property type="project" value="TreeGrafter"/>
</dbReference>
<dbReference type="InterPro" id="IPR008271">
    <property type="entry name" value="Ser/Thr_kinase_AS"/>
</dbReference>
<dbReference type="Proteomes" id="UP000032180">
    <property type="component" value="Chromosome 8"/>
</dbReference>
<dbReference type="GO" id="GO:0004674">
    <property type="term" value="F:protein serine/threonine kinase activity"/>
    <property type="evidence" value="ECO:0007669"/>
    <property type="project" value="UniProtKB-KW"/>
</dbReference>
<evidence type="ECO:0000256" key="6">
    <source>
        <dbReference type="ARBA" id="ARBA00022614"/>
    </source>
</evidence>
<evidence type="ECO:0000256" key="7">
    <source>
        <dbReference type="ARBA" id="ARBA00022679"/>
    </source>
</evidence>
<evidence type="ECO:0000256" key="9">
    <source>
        <dbReference type="ARBA" id="ARBA00022729"/>
    </source>
</evidence>
<evidence type="ECO:0000313" key="24">
    <source>
        <dbReference type="Proteomes" id="UP000032180"/>
    </source>
</evidence>
<reference evidence="23" key="3">
    <citation type="submission" date="2015-04" db="UniProtKB">
        <authorList>
            <consortium name="EnsemblPlants"/>
        </authorList>
    </citation>
    <scope>IDENTIFICATION</scope>
</reference>
<dbReference type="FunFam" id="3.80.10.10:FF:000041">
    <property type="entry name" value="LRR receptor-like serine/threonine-protein kinase ERECTA"/>
    <property type="match status" value="4"/>
</dbReference>
<dbReference type="STRING" id="77586.A0A0D9X8E9"/>
<dbReference type="GO" id="GO:0006950">
    <property type="term" value="P:response to stress"/>
    <property type="evidence" value="ECO:0007669"/>
    <property type="project" value="UniProtKB-ARBA"/>
</dbReference>
<protein>
    <recommendedName>
        <fullName evidence="3">non-specific serine/threonine protein kinase</fullName>
        <ecNumber evidence="3">2.7.11.1</ecNumber>
    </recommendedName>
</protein>
<dbReference type="InterPro" id="IPR001611">
    <property type="entry name" value="Leu-rich_rpt"/>
</dbReference>
<evidence type="ECO:0000256" key="11">
    <source>
        <dbReference type="ARBA" id="ARBA00022741"/>
    </source>
</evidence>
<dbReference type="Gene3D" id="3.30.200.20">
    <property type="entry name" value="Phosphorylase Kinase, domain 1"/>
    <property type="match status" value="1"/>
</dbReference>
<dbReference type="PROSITE" id="PS00107">
    <property type="entry name" value="PROTEIN_KINASE_ATP"/>
    <property type="match status" value="1"/>
</dbReference>
<dbReference type="Pfam" id="PF00069">
    <property type="entry name" value="Pkinase"/>
    <property type="match status" value="1"/>
</dbReference>
<evidence type="ECO:0000313" key="23">
    <source>
        <dbReference type="EnsemblPlants" id="LPERR08G13660.1"/>
    </source>
</evidence>
<comment type="subcellular location">
    <subcellularLocation>
        <location evidence="1">Cell membrane</location>
        <topology evidence="1">Single-pass type I membrane protein</topology>
    </subcellularLocation>
</comment>
<dbReference type="InterPro" id="IPR017441">
    <property type="entry name" value="Protein_kinase_ATP_BS"/>
</dbReference>
<feature type="binding site" evidence="20">
    <location>
        <position position="1049"/>
    </location>
    <ligand>
        <name>ATP</name>
        <dbReference type="ChEBI" id="CHEBI:30616"/>
    </ligand>
</feature>
<dbReference type="Gene3D" id="3.80.10.10">
    <property type="entry name" value="Ribonuclease Inhibitor"/>
    <property type="match status" value="6"/>
</dbReference>
<comment type="catalytic activity">
    <reaction evidence="19">
        <text>L-seryl-[protein] + ATP = O-phospho-L-seryl-[protein] + ADP + H(+)</text>
        <dbReference type="Rhea" id="RHEA:17989"/>
        <dbReference type="Rhea" id="RHEA-COMP:9863"/>
        <dbReference type="Rhea" id="RHEA-COMP:11604"/>
        <dbReference type="ChEBI" id="CHEBI:15378"/>
        <dbReference type="ChEBI" id="CHEBI:29999"/>
        <dbReference type="ChEBI" id="CHEBI:30616"/>
        <dbReference type="ChEBI" id="CHEBI:83421"/>
        <dbReference type="ChEBI" id="CHEBI:456216"/>
        <dbReference type="EC" id="2.7.11.1"/>
    </reaction>
</comment>
<dbReference type="PROSITE" id="PS50011">
    <property type="entry name" value="PROTEIN_KINASE_DOM"/>
    <property type="match status" value="1"/>
</dbReference>
<evidence type="ECO:0000256" key="15">
    <source>
        <dbReference type="ARBA" id="ARBA00023136"/>
    </source>
</evidence>
<evidence type="ECO:0000256" key="10">
    <source>
        <dbReference type="ARBA" id="ARBA00022737"/>
    </source>
</evidence>
<keyword evidence="9" id="KW-0732">Signal</keyword>
<dbReference type="SMART" id="SM00220">
    <property type="entry name" value="S_TKc"/>
    <property type="match status" value="1"/>
</dbReference>
<dbReference type="SMART" id="SM00369">
    <property type="entry name" value="LRR_TYP"/>
    <property type="match status" value="8"/>
</dbReference>
<dbReference type="FunFam" id="3.80.10.10:FF:000619">
    <property type="entry name" value="Putative leucine-rich repeat receptor-like protein kinase family protein"/>
    <property type="match status" value="1"/>
</dbReference>
<reference evidence="24" key="2">
    <citation type="submission" date="2013-12" db="EMBL/GenBank/DDBJ databases">
        <authorList>
            <person name="Yu Y."/>
            <person name="Lee S."/>
            <person name="de Baynast K."/>
            <person name="Wissotski M."/>
            <person name="Liu L."/>
            <person name="Talag J."/>
            <person name="Goicoechea J."/>
            <person name="Angelova A."/>
            <person name="Jetty R."/>
            <person name="Kudrna D."/>
            <person name="Golser W."/>
            <person name="Rivera L."/>
            <person name="Zhang J."/>
            <person name="Wing R."/>
        </authorList>
    </citation>
    <scope>NUCLEOTIDE SEQUENCE</scope>
</reference>
<evidence type="ECO:0000256" key="17">
    <source>
        <dbReference type="ARBA" id="ARBA00023180"/>
    </source>
</evidence>
<keyword evidence="8 21" id="KW-0812">Transmembrane</keyword>
<keyword evidence="17" id="KW-0325">Glycoprotein</keyword>
<keyword evidence="4" id="KW-1003">Cell membrane</keyword>
<dbReference type="PROSITE" id="PS51450">
    <property type="entry name" value="LRR"/>
    <property type="match status" value="1"/>
</dbReference>
<dbReference type="PROSITE" id="PS00108">
    <property type="entry name" value="PROTEIN_KINASE_ST"/>
    <property type="match status" value="1"/>
</dbReference>
<evidence type="ECO:0000256" key="16">
    <source>
        <dbReference type="ARBA" id="ARBA00023170"/>
    </source>
</evidence>
<organism evidence="23 24">
    <name type="scientific">Leersia perrieri</name>
    <dbReference type="NCBI Taxonomy" id="77586"/>
    <lineage>
        <taxon>Eukaryota</taxon>
        <taxon>Viridiplantae</taxon>
        <taxon>Streptophyta</taxon>
        <taxon>Embryophyta</taxon>
        <taxon>Tracheophyta</taxon>
        <taxon>Spermatophyta</taxon>
        <taxon>Magnoliopsida</taxon>
        <taxon>Liliopsida</taxon>
        <taxon>Poales</taxon>
        <taxon>Poaceae</taxon>
        <taxon>BOP clade</taxon>
        <taxon>Oryzoideae</taxon>
        <taxon>Oryzeae</taxon>
        <taxon>Oryzinae</taxon>
        <taxon>Leersia</taxon>
    </lineage>
</organism>
<evidence type="ECO:0000256" key="20">
    <source>
        <dbReference type="PROSITE-ProRule" id="PRU10141"/>
    </source>
</evidence>
<evidence type="ECO:0000256" key="18">
    <source>
        <dbReference type="ARBA" id="ARBA00047899"/>
    </source>
</evidence>
<evidence type="ECO:0000256" key="8">
    <source>
        <dbReference type="ARBA" id="ARBA00022692"/>
    </source>
</evidence>
<dbReference type="SUPFAM" id="SSF52075">
    <property type="entry name" value="Outer arm dynein light chain 1"/>
    <property type="match status" value="1"/>
</dbReference>
<keyword evidence="14 21" id="KW-1133">Transmembrane helix</keyword>
<dbReference type="InterPro" id="IPR050647">
    <property type="entry name" value="Plant_LRR-RLKs"/>
</dbReference>
<evidence type="ECO:0000256" key="1">
    <source>
        <dbReference type="ARBA" id="ARBA00004251"/>
    </source>
</evidence>
<evidence type="ECO:0000259" key="22">
    <source>
        <dbReference type="PROSITE" id="PS50011"/>
    </source>
</evidence>
<dbReference type="EC" id="2.7.11.1" evidence="3"/>
<dbReference type="InterPro" id="IPR032675">
    <property type="entry name" value="LRR_dom_sf"/>
</dbReference>
<keyword evidence="24" id="KW-1185">Reference proteome</keyword>
<evidence type="ECO:0000256" key="21">
    <source>
        <dbReference type="SAM" id="Phobius"/>
    </source>
</evidence>
<evidence type="ECO:0000256" key="5">
    <source>
        <dbReference type="ARBA" id="ARBA00022527"/>
    </source>
</evidence>
<keyword evidence="13 20" id="KW-0067">ATP-binding</keyword>
<keyword evidence="16" id="KW-0675">Receptor</keyword>
<keyword evidence="5" id="KW-0723">Serine/threonine-protein kinase</keyword>
<dbReference type="EnsemblPlants" id="LPERR08G13660.1">
    <property type="protein sequence ID" value="LPERR08G13660.1"/>
    <property type="gene ID" value="LPERR08G13660"/>
</dbReference>
<evidence type="ECO:0000256" key="4">
    <source>
        <dbReference type="ARBA" id="ARBA00022475"/>
    </source>
</evidence>
<keyword evidence="7" id="KW-0808">Transferase</keyword>
<evidence type="ECO:0000256" key="3">
    <source>
        <dbReference type="ARBA" id="ARBA00012513"/>
    </source>
</evidence>
<dbReference type="FunFam" id="1.10.510.10:FF:000569">
    <property type="entry name" value="Serine/threonine-protein kinase-like protein CCR4"/>
    <property type="match status" value="1"/>
</dbReference>
<dbReference type="GO" id="GO:0005886">
    <property type="term" value="C:plasma membrane"/>
    <property type="evidence" value="ECO:0007669"/>
    <property type="project" value="UniProtKB-SubCell"/>
</dbReference>
<dbReference type="SUPFAM" id="SSF52047">
    <property type="entry name" value="RNI-like"/>
    <property type="match status" value="1"/>
</dbReference>
<dbReference type="InterPro" id="IPR003591">
    <property type="entry name" value="Leu-rich_rpt_typical-subtyp"/>
</dbReference>
<dbReference type="Gramene" id="LPERR08G13660.1">
    <property type="protein sequence ID" value="LPERR08G13660.1"/>
    <property type="gene ID" value="LPERR08G13660"/>
</dbReference>